<name>A0A437N3L9_9SPHN</name>
<proteinExistence type="predicted"/>
<dbReference type="Pfam" id="PF14583">
    <property type="entry name" value="Pectate_lyase22"/>
    <property type="match status" value="1"/>
</dbReference>
<dbReference type="SUPFAM" id="SSF82171">
    <property type="entry name" value="DPP6 N-terminal domain-like"/>
    <property type="match status" value="2"/>
</dbReference>
<reference evidence="4 5" key="1">
    <citation type="submission" date="2019-01" db="EMBL/GenBank/DDBJ databases">
        <authorList>
            <person name="Chen W.-M."/>
        </authorList>
    </citation>
    <scope>NUCLEOTIDE SEQUENCE [LARGE SCALE GENOMIC DNA]</scope>
    <source>
        <strain evidence="4 5">FSY-9</strain>
    </source>
</reference>
<feature type="domain" description="Oligogalacturonate lyase" evidence="3">
    <location>
        <begin position="219"/>
        <end position="437"/>
    </location>
</feature>
<evidence type="ECO:0000259" key="3">
    <source>
        <dbReference type="Pfam" id="PF14583"/>
    </source>
</evidence>
<dbReference type="OrthoDB" id="8432779at2"/>
<evidence type="ECO:0000256" key="1">
    <source>
        <dbReference type="SAM" id="MobiDB-lite"/>
    </source>
</evidence>
<protein>
    <submittedName>
        <fullName evidence="4">Oligogalacturonate lyase</fullName>
    </submittedName>
</protein>
<dbReference type="GO" id="GO:0047487">
    <property type="term" value="F:oligogalacturonide lyase activity"/>
    <property type="evidence" value="ECO:0007669"/>
    <property type="project" value="InterPro"/>
</dbReference>
<feature type="chain" id="PRO_5019434393" evidence="2">
    <location>
        <begin position="24"/>
        <end position="441"/>
    </location>
</feature>
<keyword evidence="2" id="KW-0732">Signal</keyword>
<dbReference type="EMBL" id="SACO01000008">
    <property type="protein sequence ID" value="RVU04500.1"/>
    <property type="molecule type" value="Genomic_DNA"/>
</dbReference>
<evidence type="ECO:0000256" key="2">
    <source>
        <dbReference type="SAM" id="SignalP"/>
    </source>
</evidence>
<evidence type="ECO:0000313" key="4">
    <source>
        <dbReference type="EMBL" id="RVU04500.1"/>
    </source>
</evidence>
<dbReference type="InterPro" id="IPR027946">
    <property type="entry name" value="Ogl_dom"/>
</dbReference>
<dbReference type="AlphaFoldDB" id="A0A437N3L9"/>
<gene>
    <name evidence="4" type="ORF">EOE18_11965</name>
</gene>
<dbReference type="Proteomes" id="UP000282837">
    <property type="component" value="Unassembled WGS sequence"/>
</dbReference>
<keyword evidence="5" id="KW-1185">Reference proteome</keyword>
<keyword evidence="4" id="KW-0456">Lyase</keyword>
<feature type="region of interest" description="Disordered" evidence="1">
    <location>
        <begin position="162"/>
        <end position="191"/>
    </location>
</feature>
<evidence type="ECO:0000313" key="5">
    <source>
        <dbReference type="Proteomes" id="UP000282837"/>
    </source>
</evidence>
<sequence length="441" mass="48801">MGLRRISSLLAAGAMLLAPAAMAAPAREWVDADTGHRIVRISTQGGTSNLYFTQSAFTPKGDKMVIKTPDGISVVSMADWSVKLLVPGPHLNLLFTGHKSRNAYYASRARDDAGGPFQVYAVDVDTGKVKKVADVAGGSIGSINADETLLLGQFTLPPAKVNPDGTLIRPDQGNTSVVGGNNYAENKPDGTPYTYADAKTRALHRRLQAGFPMEVFTHNLVTGERKVIVASKDWLNHVQFSPTDPALIMYCHEGPWHEVDRIWTIRIDGTGKQLVHARTMNNEIAGHEFFSPDGETIWYDLQTPRGQVFWLAGYNVRTGKRTWYHVERNQWSVHYNQSPDFKLFTGDGGDSEMVAHAPDGKWLYLFTPRAIGDDAEIPTADAEKLIVPGYFDQEKLVNMRGNNYKTEPNMTFTPDGKWIIFRANFEGTTHTYAVEVAKVAK</sequence>
<organism evidence="4 5">
    <name type="scientific">Novosphingobium umbonatum</name>
    <dbReference type="NCBI Taxonomy" id="1908524"/>
    <lineage>
        <taxon>Bacteria</taxon>
        <taxon>Pseudomonadati</taxon>
        <taxon>Pseudomonadota</taxon>
        <taxon>Alphaproteobacteria</taxon>
        <taxon>Sphingomonadales</taxon>
        <taxon>Sphingomonadaceae</taxon>
        <taxon>Novosphingobium</taxon>
    </lineage>
</organism>
<dbReference type="Gene3D" id="2.130.10.10">
    <property type="entry name" value="YVTN repeat-like/Quinoprotein amine dehydrogenase"/>
    <property type="match status" value="1"/>
</dbReference>
<comment type="caution">
    <text evidence="4">The sequence shown here is derived from an EMBL/GenBank/DDBJ whole genome shotgun (WGS) entry which is preliminary data.</text>
</comment>
<dbReference type="RefSeq" id="WP_127709782.1">
    <property type="nucleotide sequence ID" value="NZ_SACO01000008.1"/>
</dbReference>
<dbReference type="GO" id="GO:0045490">
    <property type="term" value="P:pectin catabolic process"/>
    <property type="evidence" value="ECO:0007669"/>
    <property type="project" value="InterPro"/>
</dbReference>
<dbReference type="InterPro" id="IPR015943">
    <property type="entry name" value="WD40/YVTN_repeat-like_dom_sf"/>
</dbReference>
<feature type="signal peptide" evidence="2">
    <location>
        <begin position="1"/>
        <end position="23"/>
    </location>
</feature>
<accession>A0A437N3L9</accession>